<name>A0A1D1US72_RAMVA</name>
<reference evidence="2 3" key="1">
    <citation type="journal article" date="2016" name="Nat. Commun.">
        <title>Extremotolerant tardigrade genome and improved radiotolerance of human cultured cells by tardigrade-unique protein.</title>
        <authorList>
            <person name="Hashimoto T."/>
            <person name="Horikawa D.D."/>
            <person name="Saito Y."/>
            <person name="Kuwahara H."/>
            <person name="Kozuka-Hata H."/>
            <person name="Shin-I T."/>
            <person name="Minakuchi Y."/>
            <person name="Ohishi K."/>
            <person name="Motoyama A."/>
            <person name="Aizu T."/>
            <person name="Enomoto A."/>
            <person name="Kondo K."/>
            <person name="Tanaka S."/>
            <person name="Hara Y."/>
            <person name="Koshikawa S."/>
            <person name="Sagara H."/>
            <person name="Miura T."/>
            <person name="Yokobori S."/>
            <person name="Miyagawa K."/>
            <person name="Suzuki Y."/>
            <person name="Kubo T."/>
            <person name="Oyama M."/>
            <person name="Kohara Y."/>
            <person name="Fujiyama A."/>
            <person name="Arakawa K."/>
            <person name="Katayama T."/>
            <person name="Toyoda A."/>
            <person name="Kunieda T."/>
        </authorList>
    </citation>
    <scope>NUCLEOTIDE SEQUENCE [LARGE SCALE GENOMIC DNA]</scope>
    <source>
        <strain evidence="2 3">YOKOZUNA-1</strain>
    </source>
</reference>
<evidence type="ECO:0000313" key="3">
    <source>
        <dbReference type="Proteomes" id="UP000186922"/>
    </source>
</evidence>
<protein>
    <submittedName>
        <fullName evidence="2">Uncharacterized protein</fullName>
    </submittedName>
</protein>
<sequence>MRQGQAHAGQRRAGQGQSGGGLSAQYRLVARPAGHRRHPGGLRPRLEKLHAHPRLCLQRPEFGRDGLRCWRLHFRWSHGSNYCGPMDLGRYSAAVQQRSQQERPGRSFLVRSRCGHPNPSLRHLGSAVACASARCQDLPACPPLSLWSENAQGLCRFRFCHQPNRNSHVDGWRGRRHQRPGQGLFHCACQCSGGRHCGLLHPRGGNGRLVLRLLLLWRDNSHRHPLFCRPGFLRPFRP</sequence>
<dbReference type="AlphaFoldDB" id="A0A1D1US72"/>
<gene>
    <name evidence="2" type="primary">RvY_03547</name>
    <name evidence="2" type="synonym">RvY_03547.2</name>
    <name evidence="2" type="ORF">RvY_03547-2</name>
</gene>
<proteinExistence type="predicted"/>
<dbReference type="Proteomes" id="UP000186922">
    <property type="component" value="Unassembled WGS sequence"/>
</dbReference>
<feature type="region of interest" description="Disordered" evidence="1">
    <location>
        <begin position="1"/>
        <end position="22"/>
    </location>
</feature>
<accession>A0A1D1US72</accession>
<comment type="caution">
    <text evidence="2">The sequence shown here is derived from an EMBL/GenBank/DDBJ whole genome shotgun (WGS) entry which is preliminary data.</text>
</comment>
<organism evidence="2 3">
    <name type="scientific">Ramazzottius varieornatus</name>
    <name type="common">Water bear</name>
    <name type="synonym">Tardigrade</name>
    <dbReference type="NCBI Taxonomy" id="947166"/>
    <lineage>
        <taxon>Eukaryota</taxon>
        <taxon>Metazoa</taxon>
        <taxon>Ecdysozoa</taxon>
        <taxon>Tardigrada</taxon>
        <taxon>Eutardigrada</taxon>
        <taxon>Parachela</taxon>
        <taxon>Hypsibioidea</taxon>
        <taxon>Ramazzottiidae</taxon>
        <taxon>Ramazzottius</taxon>
    </lineage>
</organism>
<feature type="compositionally biased region" description="Low complexity" evidence="1">
    <location>
        <begin position="1"/>
        <end position="15"/>
    </location>
</feature>
<evidence type="ECO:0000256" key="1">
    <source>
        <dbReference type="SAM" id="MobiDB-lite"/>
    </source>
</evidence>
<keyword evidence="3" id="KW-1185">Reference proteome</keyword>
<dbReference type="EMBL" id="BDGG01000002">
    <property type="protein sequence ID" value="GAU91255.1"/>
    <property type="molecule type" value="Genomic_DNA"/>
</dbReference>
<evidence type="ECO:0000313" key="2">
    <source>
        <dbReference type="EMBL" id="GAU91255.1"/>
    </source>
</evidence>